<dbReference type="RefSeq" id="WP_311159531.1">
    <property type="nucleotide sequence ID" value="NZ_JAVQLW010000001.1"/>
</dbReference>
<feature type="transmembrane region" description="Helical" evidence="2">
    <location>
        <begin position="36"/>
        <end position="53"/>
    </location>
</feature>
<name>A0ABU2HV41_9RHOB</name>
<feature type="compositionally biased region" description="Basic and acidic residues" evidence="1">
    <location>
        <begin position="83"/>
        <end position="94"/>
    </location>
</feature>
<dbReference type="EMBL" id="JAVQLW010000001">
    <property type="protein sequence ID" value="MDS9468602.1"/>
    <property type="molecule type" value="Genomic_DNA"/>
</dbReference>
<keyword evidence="2" id="KW-1133">Transmembrane helix</keyword>
<evidence type="ECO:0000313" key="5">
    <source>
        <dbReference type="Proteomes" id="UP001269144"/>
    </source>
</evidence>
<evidence type="ECO:0000256" key="1">
    <source>
        <dbReference type="SAM" id="MobiDB-lite"/>
    </source>
</evidence>
<gene>
    <name evidence="3" type="ORF">RGQ15_07160</name>
    <name evidence="4" type="ORF">RGQ15_13615</name>
</gene>
<evidence type="ECO:0000313" key="3">
    <source>
        <dbReference type="EMBL" id="MDS9467352.1"/>
    </source>
</evidence>
<organism evidence="4 5">
    <name type="scientific">Paracoccus aurantius</name>
    <dbReference type="NCBI Taxonomy" id="3073814"/>
    <lineage>
        <taxon>Bacteria</taxon>
        <taxon>Pseudomonadati</taxon>
        <taxon>Pseudomonadota</taxon>
        <taxon>Alphaproteobacteria</taxon>
        <taxon>Rhodobacterales</taxon>
        <taxon>Paracoccaceae</taxon>
        <taxon>Paracoccus</taxon>
    </lineage>
</organism>
<reference evidence="4" key="2">
    <citation type="submission" date="2023-09" db="EMBL/GenBank/DDBJ databases">
        <title>Paracoccus sp. MBLB3053 whole genome sequence.</title>
        <authorList>
            <person name="Hwang C.Y."/>
            <person name="Cho E.-S."/>
            <person name="Seo M.-J."/>
        </authorList>
    </citation>
    <scope>NUCLEOTIDE SEQUENCE</scope>
    <source>
        <strain evidence="4">MBLB3053</strain>
    </source>
</reference>
<keyword evidence="2" id="KW-0812">Transmembrane</keyword>
<protein>
    <submittedName>
        <fullName evidence="4">Uncharacterized protein</fullName>
    </submittedName>
</protein>
<evidence type="ECO:0000256" key="2">
    <source>
        <dbReference type="SAM" id="Phobius"/>
    </source>
</evidence>
<keyword evidence="2" id="KW-0472">Membrane</keyword>
<feature type="region of interest" description="Disordered" evidence="1">
    <location>
        <begin position="62"/>
        <end position="94"/>
    </location>
</feature>
<comment type="caution">
    <text evidence="4">The sequence shown here is derived from an EMBL/GenBank/DDBJ whole genome shotgun (WGS) entry which is preliminary data.</text>
</comment>
<reference evidence="5" key="1">
    <citation type="submission" date="2023-07" db="EMBL/GenBank/DDBJ databases">
        <title>Paracoccus sp. MBLB3053 whole genome sequence.</title>
        <authorList>
            <person name="Hwang C.Y."/>
            <person name="Cho E.-S."/>
            <person name="Seo M.-J."/>
        </authorList>
    </citation>
    <scope>NUCLEOTIDE SEQUENCE [LARGE SCALE GENOMIC DNA]</scope>
    <source>
        <strain evidence="5">MBLB3053</strain>
    </source>
</reference>
<accession>A0ABU2HV41</accession>
<dbReference type="EMBL" id="JAVQLW010000001">
    <property type="protein sequence ID" value="MDS9467352.1"/>
    <property type="molecule type" value="Genomic_DNA"/>
</dbReference>
<evidence type="ECO:0000313" key="4">
    <source>
        <dbReference type="EMBL" id="MDS9468602.1"/>
    </source>
</evidence>
<proteinExistence type="predicted"/>
<sequence>MLVLKIVAAMCFAAAAVLLIAGMIQGTNYVGSASLAATLGIFMIAFDRGLLFLKDVRKEVNKAQARPRPHDERKTTAFYESRNLSEHLPDSKEP</sequence>
<keyword evidence="5" id="KW-1185">Reference proteome</keyword>
<dbReference type="Proteomes" id="UP001269144">
    <property type="component" value="Unassembled WGS sequence"/>
</dbReference>